<dbReference type="GO" id="GO:0003677">
    <property type="term" value="F:DNA binding"/>
    <property type="evidence" value="ECO:0007669"/>
    <property type="project" value="InterPro"/>
</dbReference>
<sequence length="1712" mass="188796">MGPVKRKAPVTERSSKKAKVSSETSSQKKPKEEKKKKKQQNKEGERNPVVNSILQAEERTFPRGGAGVLTPFEHKEIRARAERDVLFEQRTGLKADARDDFGDDQEYELDGDGKATAAAPVKKRKLKAGKKEDKKEVKKLKAQGLRIHGLNYKNLVVGSIVLGCVTAITDKDIALALPNNLTGYIPLTAISETLTTKLEGMIGPDASDDDEETDKQGFAIERMFHLGQWLRAAVTVTGSEAADKAKNTRRIKLSLDPKHVNDQLDGDDVVLNSLVQASVRSMEDHGLIMDLGLADAQVKGFIGKKELGQVFNIEKIQEGQVMLCLVTGKASNGKVVKLSPNPARFSALTTQKRGSAPVLGEAPTVRAFLPGVAVQLLITESGPGGVAGKVMGMVDIIVDIMHTGIGASKDVNLSQKYKIGSKIDARITWSLPVDDDRRKIGASLLEPLLRLPPPTSQASAWYKTLSISSIIEKAKVTHVLPDRGLFLSTNDKSAAAFAHISQVSDTHIDVLATTTGPYPVNSTHRARILNFNPMDNLHYVSLKPSILTQQFLRLEDLRVGEVVKGTVEELILGGKTGIVGILVKLSDTVTGLVPETHLSDVHLSHPERKYRPGLTVKARVLSIDIEKHKLRLTLKKLLVKEPKVWTSYADLKPGMESKGTVVRLLPSGAAVQFFGDVRAWLPLAELSETFVPSIDQRLRIGQTVSVRILSVDPDAEKMKVSCKPPPEGVDDETALTLTNLKEDMVVTGKVRKVETFGVFVDIDKTRPRLSGLCHRSEMAARIVEDPSALFEVGDLVKAKVLKYRQRRSQKDRNEAIRAEEERQRKEAELRAAEDAAEARRDGLWRRRGVGQGRGGYMGASAGSGPLARGKMSTEDGGSRGSYSGFGSESGARIKTDSDGDSIMTSGNWSQVPDQENDDVQGLNIQALSLVDDQSEPVRTRRHEHVERQLGLNADGVAVAEEGGSSDDDDSDSEVQISTAKEAASLATEHPQFHTQQEKEEWERCEADRKLLVSELGSSATEGGRNKKDDKVYLFQLPALLPKLQTVNLPGRSEPRSADAKGIGDKSNTDTEGADSAKKPPQVVGMVGKLRVYKSGRATLDYGGFAMDVSMGLQSDSIQDVWIMSLPKAEEKAGDDTADNKAKTPSKGLAHQLFVPQPHSSAGQSEQSERAHQKHLEAHHHLVASRLNEAVNNSEADISPGEVDRQVVLDAHLLIWAGTFAAMSPLTLSGRVSMLYLDKAGMRLANIQASMTNVQDTRPRTGPSMGCDQSSFPNPRPNLHNWLARAAAAHNEVPHSRLYGGAARPHVAILSTASCNRSKCHDYSSPDADRERADVSLAEEAQKKSVKSTGKIDADVLGSSDRKKIKAQAERDAAQKTDQPVAASQPAQCLKTRGFDWTGDVFADSTATESESDTPMESRKRSKKKSQQKDVTGDLVLYGPRSNDDFERQLLVRPNDSTLWVEYMAFQLQLGETQRAREIAERALRTIHLCEVEEKLNIWIALLNLEVEYGDEERVEEVFSQACQVQDSLAMHQKLASIYIMSGKHARADALFDRMLKNKAFRASASVWLNYASFLMDTNKTPDRARELLPRALQSVPLNEHRLLTAKFAISEFRSGNGNLERGRTIFESLMTEWPKWTTGWDMWVDAEKAVGIENKQRVSDLYERMTGVKMKKRRAEMVFKKWLNFEEKKKSKEKIRERIKKWEEENGSELRL</sequence>
<keyword evidence="4" id="KW-0677">Repeat</keyword>
<feature type="domain" description="S1 motif" evidence="10">
    <location>
        <begin position="654"/>
        <end position="723"/>
    </location>
</feature>
<dbReference type="InterPro" id="IPR057301">
    <property type="entry name" value="Rrp5_OB_4th"/>
</dbReference>
<dbReference type="EMBL" id="MU005986">
    <property type="protein sequence ID" value="KAF2859987.1"/>
    <property type="molecule type" value="Genomic_DNA"/>
</dbReference>
<feature type="domain" description="S1 motif" evidence="10">
    <location>
        <begin position="272"/>
        <end position="351"/>
    </location>
</feature>
<dbReference type="Pfam" id="PF23459">
    <property type="entry name" value="S1_RRP5"/>
    <property type="match status" value="1"/>
</dbReference>
<dbReference type="Gene3D" id="2.40.50.140">
    <property type="entry name" value="Nucleic acid-binding proteins"/>
    <property type="match status" value="5"/>
</dbReference>
<feature type="region of interest" description="Disordered" evidence="9">
    <location>
        <begin position="952"/>
        <end position="975"/>
    </location>
</feature>
<dbReference type="GO" id="GO:0032040">
    <property type="term" value="C:small-subunit processome"/>
    <property type="evidence" value="ECO:0007669"/>
    <property type="project" value="TreeGrafter"/>
</dbReference>
<dbReference type="InterPro" id="IPR007811">
    <property type="entry name" value="RPC4"/>
</dbReference>
<dbReference type="SMART" id="SM00386">
    <property type="entry name" value="HAT"/>
    <property type="match status" value="6"/>
</dbReference>
<keyword evidence="2" id="KW-0690">Ribosome biogenesis</keyword>
<dbReference type="GO" id="GO:0006383">
    <property type="term" value="P:transcription by RNA polymerase III"/>
    <property type="evidence" value="ECO:0007669"/>
    <property type="project" value="InterPro"/>
</dbReference>
<evidence type="ECO:0000256" key="8">
    <source>
        <dbReference type="SAM" id="Coils"/>
    </source>
</evidence>
<dbReference type="InterPro" id="IPR048059">
    <property type="entry name" value="Rrp5_S1_rpt_hs1_sc1"/>
</dbReference>
<feature type="region of interest" description="Disordered" evidence="9">
    <location>
        <begin position="1157"/>
        <end position="1176"/>
    </location>
</feature>
<dbReference type="FunFam" id="2.40.50.140:FF:000279">
    <property type="entry name" value="rRNA biogenesis protein rrp5"/>
    <property type="match status" value="1"/>
</dbReference>
<gene>
    <name evidence="11" type="ORF">K470DRAFT_217955</name>
</gene>
<evidence type="ECO:0000256" key="1">
    <source>
        <dbReference type="ARBA" id="ARBA00004604"/>
    </source>
</evidence>
<evidence type="ECO:0000256" key="3">
    <source>
        <dbReference type="ARBA" id="ARBA00022552"/>
    </source>
</evidence>
<dbReference type="GO" id="GO:0006364">
    <property type="term" value="P:rRNA processing"/>
    <property type="evidence" value="ECO:0007669"/>
    <property type="project" value="UniProtKB-KW"/>
</dbReference>
<dbReference type="OrthoDB" id="412781at2759"/>
<keyword evidence="3" id="KW-0698">rRNA processing</keyword>
<dbReference type="FunFam" id="2.40.50.140:FF:000103">
    <property type="entry name" value="protein RRP5 homolog"/>
    <property type="match status" value="3"/>
</dbReference>
<feature type="compositionally biased region" description="Polar residues" evidence="9">
    <location>
        <begin position="902"/>
        <end position="913"/>
    </location>
</feature>
<dbReference type="Proteomes" id="UP000799421">
    <property type="component" value="Unassembled WGS sequence"/>
</dbReference>
<protein>
    <recommendedName>
        <fullName evidence="6">rRNA biogenesis protein RRP5</fullName>
    </recommendedName>
    <alternativeName>
        <fullName evidence="7">Ribosomal RNA-processing protein 5</fullName>
    </alternativeName>
</protein>
<dbReference type="PROSITE" id="PS50126">
    <property type="entry name" value="S1"/>
    <property type="match status" value="5"/>
</dbReference>
<evidence type="ECO:0000256" key="6">
    <source>
        <dbReference type="ARBA" id="ARBA00073619"/>
    </source>
</evidence>
<evidence type="ECO:0000313" key="11">
    <source>
        <dbReference type="EMBL" id="KAF2859987.1"/>
    </source>
</evidence>
<accession>A0A6A7BYC4</accession>
<feature type="region of interest" description="Disordered" evidence="9">
    <location>
        <begin position="1045"/>
        <end position="1081"/>
    </location>
</feature>
<comment type="subcellular location">
    <subcellularLocation>
        <location evidence="1">Nucleus</location>
        <location evidence="1">Nucleolus</location>
    </subcellularLocation>
</comment>
<evidence type="ECO:0000259" key="10">
    <source>
        <dbReference type="PROSITE" id="PS50126"/>
    </source>
</evidence>
<dbReference type="InterPro" id="IPR003029">
    <property type="entry name" value="S1_domain"/>
</dbReference>
<feature type="compositionally biased region" description="Basic and acidic residues" evidence="9">
    <location>
        <begin position="1166"/>
        <end position="1176"/>
    </location>
</feature>
<dbReference type="FunFam" id="2.40.50.140:FF:000196">
    <property type="entry name" value="rRNA biogenesis protein RRP5"/>
    <property type="match status" value="1"/>
</dbReference>
<dbReference type="InterPro" id="IPR003107">
    <property type="entry name" value="HAT"/>
</dbReference>
<feature type="coiled-coil region" evidence="8">
    <location>
        <begin position="806"/>
        <end position="838"/>
    </location>
</feature>
<keyword evidence="12" id="KW-1185">Reference proteome</keyword>
<evidence type="ECO:0000256" key="2">
    <source>
        <dbReference type="ARBA" id="ARBA00022517"/>
    </source>
</evidence>
<feature type="domain" description="S1 motif" evidence="10">
    <location>
        <begin position="158"/>
        <end position="256"/>
    </location>
</feature>
<dbReference type="InterPro" id="IPR012340">
    <property type="entry name" value="NA-bd_OB-fold"/>
</dbReference>
<reference evidence="11" key="1">
    <citation type="journal article" date="2020" name="Stud. Mycol.">
        <title>101 Dothideomycetes genomes: a test case for predicting lifestyles and emergence of pathogens.</title>
        <authorList>
            <person name="Haridas S."/>
            <person name="Albert R."/>
            <person name="Binder M."/>
            <person name="Bloem J."/>
            <person name="Labutti K."/>
            <person name="Salamov A."/>
            <person name="Andreopoulos B."/>
            <person name="Baker S."/>
            <person name="Barry K."/>
            <person name="Bills G."/>
            <person name="Bluhm B."/>
            <person name="Cannon C."/>
            <person name="Castanera R."/>
            <person name="Culley D."/>
            <person name="Daum C."/>
            <person name="Ezra D."/>
            <person name="Gonzalez J."/>
            <person name="Henrissat B."/>
            <person name="Kuo A."/>
            <person name="Liang C."/>
            <person name="Lipzen A."/>
            <person name="Lutzoni F."/>
            <person name="Magnuson J."/>
            <person name="Mondo S."/>
            <person name="Nolan M."/>
            <person name="Ohm R."/>
            <person name="Pangilinan J."/>
            <person name="Park H.-J."/>
            <person name="Ramirez L."/>
            <person name="Alfaro M."/>
            <person name="Sun H."/>
            <person name="Tritt A."/>
            <person name="Yoshinaga Y."/>
            <person name="Zwiers L.-H."/>
            <person name="Turgeon B."/>
            <person name="Goodwin S."/>
            <person name="Spatafora J."/>
            <person name="Crous P."/>
            <person name="Grigoriev I."/>
        </authorList>
    </citation>
    <scope>NUCLEOTIDE SEQUENCE</scope>
    <source>
        <strain evidence="11">CBS 480.64</strain>
    </source>
</reference>
<dbReference type="InterPro" id="IPR011990">
    <property type="entry name" value="TPR-like_helical_dom_sf"/>
</dbReference>
<dbReference type="Pfam" id="PF00575">
    <property type="entry name" value="S1"/>
    <property type="match status" value="2"/>
</dbReference>
<dbReference type="Pfam" id="PF05132">
    <property type="entry name" value="RNA_pol_Rpc4"/>
    <property type="match status" value="1"/>
</dbReference>
<feature type="region of interest" description="Disordered" evidence="9">
    <location>
        <begin position="1361"/>
        <end position="1386"/>
    </location>
</feature>
<dbReference type="SMART" id="SM00316">
    <property type="entry name" value="S1"/>
    <property type="match status" value="7"/>
</dbReference>
<dbReference type="PANTHER" id="PTHR23270:SF10">
    <property type="entry name" value="PROTEIN RRP5 HOMOLOG"/>
    <property type="match status" value="1"/>
</dbReference>
<dbReference type="PANTHER" id="PTHR23270">
    <property type="entry name" value="PROGRAMMED CELL DEATH PROTEIN 11 PRE-RRNA PROCESSING PROTEIN RRP5"/>
    <property type="match status" value="1"/>
</dbReference>
<feature type="domain" description="S1 motif" evidence="10">
    <location>
        <begin position="743"/>
        <end position="817"/>
    </location>
</feature>
<feature type="region of interest" description="Disordered" evidence="9">
    <location>
        <begin position="1"/>
        <end position="68"/>
    </location>
</feature>
<feature type="compositionally biased region" description="Acidic residues" evidence="9">
    <location>
        <begin position="963"/>
        <end position="972"/>
    </location>
</feature>
<evidence type="ECO:0000256" key="4">
    <source>
        <dbReference type="ARBA" id="ARBA00022737"/>
    </source>
</evidence>
<evidence type="ECO:0000256" key="9">
    <source>
        <dbReference type="SAM" id="MobiDB-lite"/>
    </source>
</evidence>
<feature type="compositionally biased region" description="Low complexity" evidence="9">
    <location>
        <begin position="880"/>
        <end position="890"/>
    </location>
</feature>
<dbReference type="GO" id="GO:0003723">
    <property type="term" value="F:RNA binding"/>
    <property type="evidence" value="ECO:0007669"/>
    <property type="project" value="TreeGrafter"/>
</dbReference>
<proteinExistence type="predicted"/>
<feature type="domain" description="S1 motif" evidence="10">
    <location>
        <begin position="560"/>
        <end position="635"/>
    </location>
</feature>
<name>A0A6A7BYC4_9PEZI</name>
<dbReference type="InterPro" id="IPR045209">
    <property type="entry name" value="Rrp5"/>
</dbReference>
<organism evidence="11 12">
    <name type="scientific">Piedraia hortae CBS 480.64</name>
    <dbReference type="NCBI Taxonomy" id="1314780"/>
    <lineage>
        <taxon>Eukaryota</taxon>
        <taxon>Fungi</taxon>
        <taxon>Dikarya</taxon>
        <taxon>Ascomycota</taxon>
        <taxon>Pezizomycotina</taxon>
        <taxon>Dothideomycetes</taxon>
        <taxon>Dothideomycetidae</taxon>
        <taxon>Capnodiales</taxon>
        <taxon>Piedraiaceae</taxon>
        <taxon>Piedraia</taxon>
    </lineage>
</organism>
<evidence type="ECO:0000313" key="12">
    <source>
        <dbReference type="Proteomes" id="UP000799421"/>
    </source>
</evidence>
<evidence type="ECO:0000256" key="5">
    <source>
        <dbReference type="ARBA" id="ARBA00023242"/>
    </source>
</evidence>
<dbReference type="Gene3D" id="1.25.40.10">
    <property type="entry name" value="Tetratricopeptide repeat domain"/>
    <property type="match status" value="2"/>
</dbReference>
<feature type="region of interest" description="Disordered" evidence="9">
    <location>
        <begin position="842"/>
        <end position="915"/>
    </location>
</feature>
<dbReference type="SUPFAM" id="SSF48452">
    <property type="entry name" value="TPR-like"/>
    <property type="match status" value="2"/>
</dbReference>
<feature type="region of interest" description="Disordered" evidence="9">
    <location>
        <begin position="107"/>
        <end position="130"/>
    </location>
</feature>
<dbReference type="GO" id="GO:0005666">
    <property type="term" value="C:RNA polymerase III complex"/>
    <property type="evidence" value="ECO:0007669"/>
    <property type="project" value="InterPro"/>
</dbReference>
<dbReference type="Pfam" id="PF24685">
    <property type="entry name" value="OB_RRP5_4th"/>
    <property type="match status" value="1"/>
</dbReference>
<dbReference type="InterPro" id="IPR057302">
    <property type="entry name" value="Rrp5_S1"/>
</dbReference>
<keyword evidence="5" id="KW-0539">Nucleus</keyword>
<keyword evidence="8" id="KW-0175">Coiled coil</keyword>
<dbReference type="SUPFAM" id="SSF50249">
    <property type="entry name" value="Nucleic acid-binding proteins"/>
    <property type="match status" value="6"/>
</dbReference>
<dbReference type="CDD" id="cd05693">
    <property type="entry name" value="S1_Rrp5_repeat_hs1_sc1"/>
    <property type="match status" value="1"/>
</dbReference>
<feature type="compositionally biased region" description="Basic and acidic residues" evidence="9">
    <location>
        <begin position="1052"/>
        <end position="1068"/>
    </location>
</feature>
<feature type="compositionally biased region" description="Polar residues" evidence="9">
    <location>
        <begin position="1404"/>
        <end position="1414"/>
    </location>
</feature>
<evidence type="ECO:0000256" key="7">
    <source>
        <dbReference type="ARBA" id="ARBA00076674"/>
    </source>
</evidence>
<feature type="region of interest" description="Disordered" evidence="9">
    <location>
        <begin position="1403"/>
        <end position="1434"/>
    </location>
</feature>